<sequence>LINHALAYIQASELSKHVCDYVTEDGNWEVSHILHLVSNSVWQSVLTLPAPKVDAGTDEACWGGSPDGAFSVKSAYEVYFHNLIPDRKPIFKLIWNWKGLERVRIFLWRVAHESLMINAFRVRRRITTYSACPICSHDYEDMKHVFLYCPYARQVWSRLPSYVQAFQSHNSDISIWLTHHLSRRNQTLEKRSVLFAITLDCLWFRRNRVVFQNLFLSLNQLIVEINSRVATILKCDNPLIKGSIIPMVQQKFHWTYPPQE</sequence>
<name>A0A151RQ06_CAJCA</name>
<protein>
    <submittedName>
        <fullName evidence="2">Ribonuclease H protein At1g65750 family</fullName>
    </submittedName>
</protein>
<dbReference type="InterPro" id="IPR026960">
    <property type="entry name" value="RVT-Znf"/>
</dbReference>
<keyword evidence="3" id="KW-1185">Reference proteome</keyword>
<gene>
    <name evidence="2" type="ORF">KK1_033849</name>
</gene>
<dbReference type="OMA" id="HNICNTF"/>
<dbReference type="AlphaFoldDB" id="A0A151RQ06"/>
<feature type="domain" description="Reverse transcriptase zinc-binding" evidence="1">
    <location>
        <begin position="70"/>
        <end position="156"/>
    </location>
</feature>
<dbReference type="EMBL" id="KQ483619">
    <property type="protein sequence ID" value="KYP44638.1"/>
    <property type="molecule type" value="Genomic_DNA"/>
</dbReference>
<evidence type="ECO:0000259" key="1">
    <source>
        <dbReference type="Pfam" id="PF13966"/>
    </source>
</evidence>
<dbReference type="Pfam" id="PF13966">
    <property type="entry name" value="zf-RVT"/>
    <property type="match status" value="1"/>
</dbReference>
<dbReference type="STRING" id="3821.A0A151RQ06"/>
<feature type="non-terminal residue" evidence="2">
    <location>
        <position position="1"/>
    </location>
</feature>
<proteinExistence type="predicted"/>
<accession>A0A151RQ06</accession>
<evidence type="ECO:0000313" key="2">
    <source>
        <dbReference type="EMBL" id="KYP44638.1"/>
    </source>
</evidence>
<dbReference type="Proteomes" id="UP000075243">
    <property type="component" value="Unassembled WGS sequence"/>
</dbReference>
<reference evidence="2" key="1">
    <citation type="journal article" date="2012" name="Nat. Biotechnol.">
        <title>Draft genome sequence of pigeonpea (Cajanus cajan), an orphan legume crop of resource-poor farmers.</title>
        <authorList>
            <person name="Varshney R.K."/>
            <person name="Chen W."/>
            <person name="Li Y."/>
            <person name="Bharti A.K."/>
            <person name="Saxena R.K."/>
            <person name="Schlueter J.A."/>
            <person name="Donoghue M.T."/>
            <person name="Azam S."/>
            <person name="Fan G."/>
            <person name="Whaley A.M."/>
            <person name="Farmer A.D."/>
            <person name="Sheridan J."/>
            <person name="Iwata A."/>
            <person name="Tuteja R."/>
            <person name="Penmetsa R.V."/>
            <person name="Wu W."/>
            <person name="Upadhyaya H.D."/>
            <person name="Yang S.P."/>
            <person name="Shah T."/>
            <person name="Saxena K.B."/>
            <person name="Michael T."/>
            <person name="McCombie W.R."/>
            <person name="Yang B."/>
            <person name="Zhang G."/>
            <person name="Yang H."/>
            <person name="Wang J."/>
            <person name="Spillane C."/>
            <person name="Cook D.R."/>
            <person name="May G.D."/>
            <person name="Xu X."/>
            <person name="Jackson S.A."/>
        </authorList>
    </citation>
    <scope>NUCLEOTIDE SEQUENCE [LARGE SCALE GENOMIC DNA]</scope>
</reference>
<dbReference type="Gramene" id="C.cajan_30972.t">
    <property type="protein sequence ID" value="C.cajan_30972.t.cds1"/>
    <property type="gene ID" value="C.cajan_30972"/>
</dbReference>
<organism evidence="2 3">
    <name type="scientific">Cajanus cajan</name>
    <name type="common">Pigeon pea</name>
    <name type="synonym">Cajanus indicus</name>
    <dbReference type="NCBI Taxonomy" id="3821"/>
    <lineage>
        <taxon>Eukaryota</taxon>
        <taxon>Viridiplantae</taxon>
        <taxon>Streptophyta</taxon>
        <taxon>Embryophyta</taxon>
        <taxon>Tracheophyta</taxon>
        <taxon>Spermatophyta</taxon>
        <taxon>Magnoliopsida</taxon>
        <taxon>eudicotyledons</taxon>
        <taxon>Gunneridae</taxon>
        <taxon>Pentapetalae</taxon>
        <taxon>rosids</taxon>
        <taxon>fabids</taxon>
        <taxon>Fabales</taxon>
        <taxon>Fabaceae</taxon>
        <taxon>Papilionoideae</taxon>
        <taxon>50 kb inversion clade</taxon>
        <taxon>NPAAA clade</taxon>
        <taxon>indigoferoid/millettioid clade</taxon>
        <taxon>Phaseoleae</taxon>
        <taxon>Cajanus</taxon>
    </lineage>
</organism>
<evidence type="ECO:0000313" key="3">
    <source>
        <dbReference type="Proteomes" id="UP000075243"/>
    </source>
</evidence>